<evidence type="ECO:0000256" key="1">
    <source>
        <dbReference type="ARBA" id="ARBA00022574"/>
    </source>
</evidence>
<feature type="repeat" description="WD" evidence="3">
    <location>
        <begin position="1022"/>
        <end position="1063"/>
    </location>
</feature>
<dbReference type="Proteomes" id="UP001164439">
    <property type="component" value="Chromosome"/>
</dbReference>
<dbReference type="PRINTS" id="PR00364">
    <property type="entry name" value="DISEASERSIST"/>
</dbReference>
<dbReference type="PROSITE" id="PS00678">
    <property type="entry name" value="WD_REPEATS_1"/>
    <property type="match status" value="1"/>
</dbReference>
<dbReference type="InterPro" id="IPR020472">
    <property type="entry name" value="WD40_PAC1"/>
</dbReference>
<keyword evidence="1 3" id="KW-0853">WD repeat</keyword>
<dbReference type="SMART" id="SM00320">
    <property type="entry name" value="WD40"/>
    <property type="match status" value="14"/>
</dbReference>
<accession>A0ABY7KSC9</accession>
<evidence type="ECO:0000256" key="2">
    <source>
        <dbReference type="ARBA" id="ARBA00022737"/>
    </source>
</evidence>
<dbReference type="InterPro" id="IPR001680">
    <property type="entry name" value="WD40_rpt"/>
</dbReference>
<dbReference type="InterPro" id="IPR050349">
    <property type="entry name" value="WD_LIS1/nudF_dynein_reg"/>
</dbReference>
<dbReference type="Gene3D" id="2.130.10.10">
    <property type="entry name" value="YVTN repeat-like/Quinoprotein amine dehydrogenase"/>
    <property type="match status" value="6"/>
</dbReference>
<sequence length="1144" mass="121533">MAALVWLLVTAVRDGWGEADPVASVFGSVAGLAALIVSLRALPSAPVSVPQMPAAPDEPEGWVDRREADTVIKAVLRRTWRLRGSSPVAITAGLHGAGGFGKTTLAKYVVAQRHVQRRFPGGVHLITVGRDVRGRTAIAAKVAAETRLITGDTTETGSDPERAGNHLGGLLSRRPRTLLVIDDVWEREQLTPFLRGAEKSCVRLVTTRKPDVLPALATRIEVDRMSVEQARQLLTQRLEQQPEPEVIDDLVRATGQWALLLGLANKFIAEQTATGADCTAVARTLLQKFRAEGPAAQDPDISLDLNDPDSRNTAVRASIQTATTLLQPEHAAQRFAELGIFAADESVPIELVVALWDTTGGLNEAAARSLCKQMADLSLLGIDTSVPGGAVTLHDVVRDYLRRELDTSGLIAANAAFLDAIAAPLPRADDGEVAWWQITHGYLLDHLVEHLLDARRRPEAQALAESFWWIRARLHQRGPTAPWRDLDRIGAPTRALARQLGRAAHLLTPTIPLHALDTILRSRITSAPDWPINPLSPGTPALIDRWLPPDLLDRTLIRSLTGLNDWVRTVAFSPDGSRLATGSDDCTVRIWDPAAGETVHALTGHADWVFAVAFSPDGSRLATASGDRTARIWDPTTGETVRVLTGHRGPVLAAAFSPDGSVLATGSDDGRARIWDATTAGMLHRLTGHSGPVNSVAFSPDGTLLATGSGDGTVRIWDAATYTVLTTLTIHTMRVNVVAFSPDGALLATASGDGTARIWAPTTGEAVATLTGHSGPVNALAFSPDGTLLATASNDETVRIWDPSAAETLRVLTGHTEWVRAVAFSPDGTLLASASDDETVRLWDPAANEPSATLPGHRGPLTAVALSPDGSRLATASNDETVRIWDPATGETLCVLSGHRERVRAVAFNPDGSRLATASNDGTTGIWNPVTGALMGTLTGHSGHVNAVAFSSEGTRLATASNDETVRIWDPATGQQTHRLIGHALPVNTVSFSPDGSLLATGSDDRTVRIWNPATGEITRILTGQITRVNAVAFSPDGTRLASASDDGNIRLWEPSADEAVGRMIGHSGPVNAVAFSPDGSLLATGSDDRTVRIWNPATGEPMTMMRTDSSLLSCVWGPEGRTLYVGAVAGLFAYDLHPALPPA</sequence>
<dbReference type="InterPro" id="IPR036388">
    <property type="entry name" value="WH-like_DNA-bd_sf"/>
</dbReference>
<feature type="repeat" description="WD" evidence="3">
    <location>
        <begin position="896"/>
        <end position="937"/>
    </location>
</feature>
<feature type="repeat" description="WD" evidence="3">
    <location>
        <begin position="938"/>
        <end position="979"/>
    </location>
</feature>
<dbReference type="PRINTS" id="PR00320">
    <property type="entry name" value="GPROTEINBRPT"/>
</dbReference>
<dbReference type="CDD" id="cd00200">
    <property type="entry name" value="WD40"/>
    <property type="match status" value="2"/>
</dbReference>
<dbReference type="RefSeq" id="WP_269664404.1">
    <property type="nucleotide sequence ID" value="NZ_CP114413.1"/>
</dbReference>
<reference evidence="5" key="1">
    <citation type="submission" date="2022-12" db="EMBL/GenBank/DDBJ databases">
        <authorList>
            <person name="Ruckert C."/>
            <person name="Busche T."/>
            <person name="Kalinowski J."/>
            <person name="Wittmann C."/>
        </authorList>
    </citation>
    <scope>NUCLEOTIDE SEQUENCE</scope>
    <source>
        <strain evidence="5">DSM 40467</strain>
    </source>
</reference>
<feature type="repeat" description="WD" evidence="3">
    <location>
        <begin position="560"/>
        <end position="601"/>
    </location>
</feature>
<feature type="repeat" description="WD" evidence="3">
    <location>
        <begin position="644"/>
        <end position="685"/>
    </location>
</feature>
<dbReference type="PROSITE" id="PS50294">
    <property type="entry name" value="WD_REPEATS_REGION"/>
    <property type="match status" value="13"/>
</dbReference>
<feature type="repeat" description="WD" evidence="3">
    <location>
        <begin position="686"/>
        <end position="727"/>
    </location>
</feature>
<keyword evidence="6" id="KW-1185">Reference proteome</keyword>
<feature type="repeat" description="WD" evidence="3">
    <location>
        <begin position="770"/>
        <end position="811"/>
    </location>
</feature>
<dbReference type="InterPro" id="IPR019775">
    <property type="entry name" value="WD40_repeat_CS"/>
</dbReference>
<dbReference type="Pfam" id="PF00400">
    <property type="entry name" value="WD40"/>
    <property type="match status" value="13"/>
</dbReference>
<evidence type="ECO:0000313" key="6">
    <source>
        <dbReference type="Proteomes" id="UP001164439"/>
    </source>
</evidence>
<dbReference type="EMBL" id="CP114413">
    <property type="protein sequence ID" value="WAZ26918.1"/>
    <property type="molecule type" value="Genomic_DNA"/>
</dbReference>
<feature type="domain" description="NB-ARC" evidence="4">
    <location>
        <begin position="92"/>
        <end position="235"/>
    </location>
</feature>
<feature type="repeat" description="WD" evidence="3">
    <location>
        <begin position="854"/>
        <end position="895"/>
    </location>
</feature>
<protein>
    <submittedName>
        <fullName evidence="5">NB-ARC domain-containing protein</fullName>
    </submittedName>
</protein>
<feature type="repeat" description="WD" evidence="3">
    <location>
        <begin position="812"/>
        <end position="853"/>
    </location>
</feature>
<evidence type="ECO:0000256" key="3">
    <source>
        <dbReference type="PROSITE-ProRule" id="PRU00221"/>
    </source>
</evidence>
<gene>
    <name evidence="5" type="ORF">STRCI_008597</name>
</gene>
<proteinExistence type="predicted"/>
<dbReference type="SUPFAM" id="SSF52540">
    <property type="entry name" value="P-loop containing nucleoside triphosphate hydrolases"/>
    <property type="match status" value="1"/>
</dbReference>
<evidence type="ECO:0000259" key="4">
    <source>
        <dbReference type="Pfam" id="PF00931"/>
    </source>
</evidence>
<dbReference type="Pfam" id="PF00931">
    <property type="entry name" value="NB-ARC"/>
    <property type="match status" value="1"/>
</dbReference>
<feature type="repeat" description="WD" evidence="3">
    <location>
        <begin position="602"/>
        <end position="643"/>
    </location>
</feature>
<dbReference type="InterPro" id="IPR015943">
    <property type="entry name" value="WD40/YVTN_repeat-like_dom_sf"/>
</dbReference>
<dbReference type="PROSITE" id="PS50082">
    <property type="entry name" value="WD_REPEATS_2"/>
    <property type="match status" value="13"/>
</dbReference>
<feature type="repeat" description="WD" evidence="3">
    <location>
        <begin position="980"/>
        <end position="1021"/>
    </location>
</feature>
<keyword evidence="2" id="KW-0677">Repeat</keyword>
<name>A0ABY7KSC9_9ACTN</name>
<dbReference type="InterPro" id="IPR011047">
    <property type="entry name" value="Quinoprotein_ADH-like_sf"/>
</dbReference>
<dbReference type="InterPro" id="IPR036322">
    <property type="entry name" value="WD40_repeat_dom_sf"/>
</dbReference>
<evidence type="ECO:0000313" key="5">
    <source>
        <dbReference type="EMBL" id="WAZ26918.1"/>
    </source>
</evidence>
<dbReference type="InterPro" id="IPR027417">
    <property type="entry name" value="P-loop_NTPase"/>
</dbReference>
<dbReference type="Gene3D" id="1.10.10.10">
    <property type="entry name" value="Winged helix-like DNA-binding domain superfamily/Winged helix DNA-binding domain"/>
    <property type="match status" value="1"/>
</dbReference>
<feature type="repeat" description="WD" evidence="3">
    <location>
        <begin position="728"/>
        <end position="769"/>
    </location>
</feature>
<dbReference type="SUPFAM" id="SSF50998">
    <property type="entry name" value="Quinoprotein alcohol dehydrogenase-like"/>
    <property type="match status" value="2"/>
</dbReference>
<organism evidence="5 6">
    <name type="scientific">Streptomyces cinnabarinus</name>
    <dbReference type="NCBI Taxonomy" id="67287"/>
    <lineage>
        <taxon>Bacteria</taxon>
        <taxon>Bacillati</taxon>
        <taxon>Actinomycetota</taxon>
        <taxon>Actinomycetes</taxon>
        <taxon>Kitasatosporales</taxon>
        <taxon>Streptomycetaceae</taxon>
        <taxon>Streptomyces</taxon>
    </lineage>
</organism>
<feature type="repeat" description="WD" evidence="3">
    <location>
        <begin position="1064"/>
        <end position="1105"/>
    </location>
</feature>
<dbReference type="PANTHER" id="PTHR44129">
    <property type="entry name" value="WD REPEAT-CONTAINING PROTEIN POP1"/>
    <property type="match status" value="1"/>
</dbReference>
<dbReference type="SUPFAM" id="SSF50978">
    <property type="entry name" value="WD40 repeat-like"/>
    <property type="match status" value="1"/>
</dbReference>
<dbReference type="InterPro" id="IPR002182">
    <property type="entry name" value="NB-ARC"/>
</dbReference>
<dbReference type="Gene3D" id="3.40.50.300">
    <property type="entry name" value="P-loop containing nucleotide triphosphate hydrolases"/>
    <property type="match status" value="1"/>
</dbReference>